<dbReference type="RefSeq" id="XP_001296842.1">
    <property type="nucleotide sequence ID" value="XM_001296841.1"/>
</dbReference>
<evidence type="ECO:0000313" key="2">
    <source>
        <dbReference type="EMBL" id="EAX83912.1"/>
    </source>
</evidence>
<accession>A2GG05</accession>
<proteinExistence type="predicted"/>
<reference evidence="2" key="1">
    <citation type="submission" date="2006-10" db="EMBL/GenBank/DDBJ databases">
        <authorList>
            <person name="Amadeo P."/>
            <person name="Zhao Q."/>
            <person name="Wortman J."/>
            <person name="Fraser-Liggett C."/>
            <person name="Carlton J."/>
        </authorList>
    </citation>
    <scope>NUCLEOTIDE SEQUENCE</scope>
    <source>
        <strain evidence="2">G3</strain>
    </source>
</reference>
<feature type="domain" description="Initiator binding" evidence="1">
    <location>
        <begin position="11"/>
        <end position="134"/>
    </location>
</feature>
<dbReference type="EMBL" id="DS115651">
    <property type="protein sequence ID" value="EAX83912.1"/>
    <property type="molecule type" value="Genomic_DNA"/>
</dbReference>
<dbReference type="VEuPathDB" id="TrichDB:TVAGG3_0011370"/>
<reference evidence="2" key="2">
    <citation type="journal article" date="2007" name="Science">
        <title>Draft genome sequence of the sexually transmitted pathogen Trichomonas vaginalis.</title>
        <authorList>
            <person name="Carlton J.M."/>
            <person name="Hirt R.P."/>
            <person name="Silva J.C."/>
            <person name="Delcher A.L."/>
            <person name="Schatz M."/>
            <person name="Zhao Q."/>
            <person name="Wortman J.R."/>
            <person name="Bidwell S.L."/>
            <person name="Alsmark U.C.M."/>
            <person name="Besteiro S."/>
            <person name="Sicheritz-Ponten T."/>
            <person name="Noel C.J."/>
            <person name="Dacks J.B."/>
            <person name="Foster P.G."/>
            <person name="Simillion C."/>
            <person name="Van de Peer Y."/>
            <person name="Miranda-Saavedra D."/>
            <person name="Barton G.J."/>
            <person name="Westrop G.D."/>
            <person name="Mueller S."/>
            <person name="Dessi D."/>
            <person name="Fiori P.L."/>
            <person name="Ren Q."/>
            <person name="Paulsen I."/>
            <person name="Zhang H."/>
            <person name="Bastida-Corcuera F.D."/>
            <person name="Simoes-Barbosa A."/>
            <person name="Brown M.T."/>
            <person name="Hayes R.D."/>
            <person name="Mukherjee M."/>
            <person name="Okumura C.Y."/>
            <person name="Schneider R."/>
            <person name="Smith A.J."/>
            <person name="Vanacova S."/>
            <person name="Villalvazo M."/>
            <person name="Haas B.J."/>
            <person name="Pertea M."/>
            <person name="Feldblyum T.V."/>
            <person name="Utterback T.R."/>
            <person name="Shu C.L."/>
            <person name="Osoegawa K."/>
            <person name="de Jong P.J."/>
            <person name="Hrdy I."/>
            <person name="Horvathova L."/>
            <person name="Zubacova Z."/>
            <person name="Dolezal P."/>
            <person name="Malik S.B."/>
            <person name="Logsdon J.M. Jr."/>
            <person name="Henze K."/>
            <person name="Gupta A."/>
            <person name="Wang C.C."/>
            <person name="Dunne R.L."/>
            <person name="Upcroft J.A."/>
            <person name="Upcroft P."/>
            <person name="White O."/>
            <person name="Salzberg S.L."/>
            <person name="Tang P."/>
            <person name="Chiu C.-H."/>
            <person name="Lee Y.-S."/>
            <person name="Embley T.M."/>
            <person name="Coombs G.H."/>
            <person name="Mottram J.C."/>
            <person name="Tachezy J."/>
            <person name="Fraser-Liggett C.M."/>
            <person name="Johnson P.J."/>
        </authorList>
    </citation>
    <scope>NUCLEOTIDE SEQUENCE [LARGE SCALE GENOMIC DNA]</scope>
    <source>
        <strain evidence="2">G3</strain>
    </source>
</reference>
<sequence length="178" mass="20420">MNYNAPLSPIDHKQLKSLKELLIGEVLKTKRGINTVVFSKKLELLKDFCIQGSSDDIKRCIACGIIWIPNGVFICVQRLSQLLGKCKSSVNGSFRALGYMNINSQKIVSKHLSDILNTYQYKGLDLKEWSVRINMNRQEPQVYMMADPIEKIVPESNDFWDIIDSPEFDYANFTSFNF</sequence>
<name>A2GG05_TRIV3</name>
<dbReference type="Proteomes" id="UP000001542">
    <property type="component" value="Unassembled WGS sequence"/>
</dbReference>
<dbReference type="VEuPathDB" id="TrichDB:TVAG_341830"/>
<dbReference type="AlphaFoldDB" id="A2GG05"/>
<dbReference type="KEGG" id="tva:4741545"/>
<keyword evidence="3" id="KW-1185">Reference proteome</keyword>
<evidence type="ECO:0000313" key="3">
    <source>
        <dbReference type="Proteomes" id="UP000001542"/>
    </source>
</evidence>
<dbReference type="InterPro" id="IPR018845">
    <property type="entry name" value="Initiator-bd"/>
</dbReference>
<dbReference type="Pfam" id="PF10416">
    <property type="entry name" value="IBD"/>
    <property type="match status" value="1"/>
</dbReference>
<evidence type="ECO:0000259" key="1">
    <source>
        <dbReference type="Pfam" id="PF10416"/>
    </source>
</evidence>
<gene>
    <name evidence="2" type="ORF">TVAG_341830</name>
</gene>
<organism evidence="2 3">
    <name type="scientific">Trichomonas vaginalis (strain ATCC PRA-98 / G3)</name>
    <dbReference type="NCBI Taxonomy" id="412133"/>
    <lineage>
        <taxon>Eukaryota</taxon>
        <taxon>Metamonada</taxon>
        <taxon>Parabasalia</taxon>
        <taxon>Trichomonadida</taxon>
        <taxon>Trichomonadidae</taxon>
        <taxon>Trichomonas</taxon>
    </lineage>
</organism>
<protein>
    <recommendedName>
        <fullName evidence="1">Initiator binding domain-containing protein</fullName>
    </recommendedName>
</protein>
<dbReference type="InParanoid" id="A2GG05"/>